<dbReference type="InterPro" id="IPR029016">
    <property type="entry name" value="GAF-like_dom_sf"/>
</dbReference>
<sequence>MSTAPQQSIAFDDVFPVAQGLLEAESDPIANMANLSALLYEALPDVNWVGFYIMRDAELVLGPFQGRLACTRIPVGRGVCGVAAQSHSVQRVADVHQFDGHIACDGATESEIVIPIIVNGAVYGVLDIDSPRKDRFSEDDQQKLVALVKLLEAVLLAL</sequence>
<feature type="domain" description="GAF" evidence="2">
    <location>
        <begin position="48"/>
        <end position="153"/>
    </location>
</feature>
<dbReference type="InterPro" id="IPR000614">
    <property type="entry name" value="FRMsr_CS"/>
</dbReference>
<accession>A0ABQ0NY28</accession>
<dbReference type="Gene3D" id="3.30.450.40">
    <property type="match status" value="1"/>
</dbReference>
<keyword evidence="4" id="KW-1185">Reference proteome</keyword>
<evidence type="ECO:0000313" key="3">
    <source>
        <dbReference type="EMBL" id="GBQ06273.1"/>
    </source>
</evidence>
<comment type="caution">
    <text evidence="3">The sequence shown here is derived from an EMBL/GenBank/DDBJ whole genome shotgun (WGS) entry which is preliminary data.</text>
</comment>
<reference evidence="3" key="1">
    <citation type="submission" date="2013-04" db="EMBL/GenBank/DDBJ databases">
        <title>The genome sequencing project of 58 acetic acid bacteria.</title>
        <authorList>
            <person name="Okamoto-Kainuma A."/>
            <person name="Ishikawa M."/>
            <person name="Umino S."/>
            <person name="Koizumi Y."/>
            <person name="Shiwa Y."/>
            <person name="Yoshikawa H."/>
            <person name="Matsutani M."/>
            <person name="Matsushita K."/>
        </authorList>
    </citation>
    <scope>NUCLEOTIDE SEQUENCE</scope>
    <source>
        <strain evidence="3">DSM 15669</strain>
    </source>
</reference>
<proteinExistence type="inferred from homology"/>
<dbReference type="SUPFAM" id="SSF55781">
    <property type="entry name" value="GAF domain-like"/>
    <property type="match status" value="1"/>
</dbReference>
<organism evidence="3 4">
    <name type="scientific">Saccharibacter floricola DSM 15669</name>
    <dbReference type="NCBI Taxonomy" id="1123227"/>
    <lineage>
        <taxon>Bacteria</taxon>
        <taxon>Pseudomonadati</taxon>
        <taxon>Pseudomonadota</taxon>
        <taxon>Alphaproteobacteria</taxon>
        <taxon>Acetobacterales</taxon>
        <taxon>Acetobacteraceae</taxon>
        <taxon>Saccharibacter</taxon>
    </lineage>
</organism>
<name>A0ABQ0NY28_9PROT</name>
<evidence type="ECO:0000256" key="1">
    <source>
        <dbReference type="ARBA" id="ARBA00038454"/>
    </source>
</evidence>
<protein>
    <recommendedName>
        <fullName evidence="2">GAF domain-containing protein</fullName>
    </recommendedName>
</protein>
<dbReference type="InterPro" id="IPR051330">
    <property type="entry name" value="Phosphatase_reg/MetRdx"/>
</dbReference>
<comment type="similarity">
    <text evidence="1">Belongs to the free Met sulfoxide reductase family.</text>
</comment>
<dbReference type="PROSITE" id="PS01320">
    <property type="entry name" value="UPF0067"/>
    <property type="match status" value="1"/>
</dbReference>
<dbReference type="Proteomes" id="UP001062901">
    <property type="component" value="Unassembled WGS sequence"/>
</dbReference>
<dbReference type="RefSeq" id="WP_018979225.1">
    <property type="nucleotide sequence ID" value="NZ_BAQD01000010.1"/>
</dbReference>
<dbReference type="PANTHER" id="PTHR21021">
    <property type="entry name" value="GAF/PUTATIVE CYTOSKELETAL PROTEIN"/>
    <property type="match status" value="1"/>
</dbReference>
<evidence type="ECO:0000313" key="4">
    <source>
        <dbReference type="Proteomes" id="UP001062901"/>
    </source>
</evidence>
<dbReference type="InterPro" id="IPR003018">
    <property type="entry name" value="GAF"/>
</dbReference>
<dbReference type="PANTHER" id="PTHR21021:SF15">
    <property type="entry name" value="FREE METHIONINE-R-SULFOXIDE REDUCTASE"/>
    <property type="match status" value="1"/>
</dbReference>
<evidence type="ECO:0000259" key="2">
    <source>
        <dbReference type="Pfam" id="PF01590"/>
    </source>
</evidence>
<dbReference type="Pfam" id="PF01590">
    <property type="entry name" value="GAF"/>
    <property type="match status" value="1"/>
</dbReference>
<gene>
    <name evidence="3" type="ORF">AA15669_0861</name>
</gene>
<dbReference type="EMBL" id="BAQD01000010">
    <property type="protein sequence ID" value="GBQ06273.1"/>
    <property type="molecule type" value="Genomic_DNA"/>
</dbReference>